<sequence>MTQADSYPTIDYDANGYDYQQYWEGRDYELWAEDRALRRLVPRLGAYRWFVDLGGAYGRNAGYYLPQADRAVILDYSATNLTNAARRHPEAVASGRLGLVRCDLNAIPFGDLAFDCAMVVRVLHHLPDVEHALGEMGRIIRGAWLVDVPIKHHLLGLVRGAATGRLRQIRSAEPLVTGATDEKYFNFQLTAVRVRLTGLGFQTRLGASANNFRRWESRVPDQVARYARPLVQGMEAATQGLGKGWLGPSQFVLATRDPAPESPYADPDEPFTARMSCPDCRSPLMFDPESAACVGCSRAFPKSGPFWDFV</sequence>
<organism evidence="2 3">
    <name type="scientific">Hamadaea flava</name>
    <dbReference type="NCBI Taxonomy" id="1742688"/>
    <lineage>
        <taxon>Bacteria</taxon>
        <taxon>Bacillati</taxon>
        <taxon>Actinomycetota</taxon>
        <taxon>Actinomycetes</taxon>
        <taxon>Micromonosporales</taxon>
        <taxon>Micromonosporaceae</taxon>
        <taxon>Hamadaea</taxon>
    </lineage>
</organism>
<name>A0ABV8LHF2_9ACTN</name>
<feature type="domain" description="Methyltransferase type 11" evidence="1">
    <location>
        <begin position="51"/>
        <end position="141"/>
    </location>
</feature>
<dbReference type="EMBL" id="JBHSAY010000005">
    <property type="protein sequence ID" value="MFC4130367.1"/>
    <property type="molecule type" value="Genomic_DNA"/>
</dbReference>
<dbReference type="GO" id="GO:0008168">
    <property type="term" value="F:methyltransferase activity"/>
    <property type="evidence" value="ECO:0007669"/>
    <property type="project" value="UniProtKB-KW"/>
</dbReference>
<dbReference type="EC" id="2.1.1.-" evidence="2"/>
<dbReference type="Pfam" id="PF08241">
    <property type="entry name" value="Methyltransf_11"/>
    <property type="match status" value="1"/>
</dbReference>
<evidence type="ECO:0000313" key="2">
    <source>
        <dbReference type="EMBL" id="MFC4130367.1"/>
    </source>
</evidence>
<dbReference type="GO" id="GO:0032259">
    <property type="term" value="P:methylation"/>
    <property type="evidence" value="ECO:0007669"/>
    <property type="project" value="UniProtKB-KW"/>
</dbReference>
<dbReference type="Proteomes" id="UP001595816">
    <property type="component" value="Unassembled WGS sequence"/>
</dbReference>
<dbReference type="Gene3D" id="3.40.50.150">
    <property type="entry name" value="Vaccinia Virus protein VP39"/>
    <property type="match status" value="1"/>
</dbReference>
<dbReference type="RefSeq" id="WP_253758025.1">
    <property type="nucleotide sequence ID" value="NZ_JAMZDZ010000001.1"/>
</dbReference>
<evidence type="ECO:0000313" key="3">
    <source>
        <dbReference type="Proteomes" id="UP001595816"/>
    </source>
</evidence>
<keyword evidence="3" id="KW-1185">Reference proteome</keyword>
<protein>
    <submittedName>
        <fullName evidence="2">Class I SAM-dependent methyltransferase</fullName>
        <ecNumber evidence="2">2.1.1.-</ecNumber>
    </submittedName>
</protein>
<gene>
    <name evidence="2" type="ORF">ACFOZ4_07105</name>
</gene>
<evidence type="ECO:0000259" key="1">
    <source>
        <dbReference type="Pfam" id="PF08241"/>
    </source>
</evidence>
<dbReference type="InterPro" id="IPR013216">
    <property type="entry name" value="Methyltransf_11"/>
</dbReference>
<reference evidence="3" key="1">
    <citation type="journal article" date="2019" name="Int. J. Syst. Evol. Microbiol.">
        <title>The Global Catalogue of Microorganisms (GCM) 10K type strain sequencing project: providing services to taxonomists for standard genome sequencing and annotation.</title>
        <authorList>
            <consortium name="The Broad Institute Genomics Platform"/>
            <consortium name="The Broad Institute Genome Sequencing Center for Infectious Disease"/>
            <person name="Wu L."/>
            <person name="Ma J."/>
        </authorList>
    </citation>
    <scope>NUCLEOTIDE SEQUENCE [LARGE SCALE GENOMIC DNA]</scope>
    <source>
        <strain evidence="3">CGMCC 4.7289</strain>
    </source>
</reference>
<dbReference type="InterPro" id="IPR029063">
    <property type="entry name" value="SAM-dependent_MTases_sf"/>
</dbReference>
<comment type="caution">
    <text evidence="2">The sequence shown here is derived from an EMBL/GenBank/DDBJ whole genome shotgun (WGS) entry which is preliminary data.</text>
</comment>
<accession>A0ABV8LHF2</accession>
<keyword evidence="2" id="KW-0808">Transferase</keyword>
<proteinExistence type="predicted"/>
<keyword evidence="2" id="KW-0489">Methyltransferase</keyword>
<dbReference type="SUPFAM" id="SSF53335">
    <property type="entry name" value="S-adenosyl-L-methionine-dependent methyltransferases"/>
    <property type="match status" value="1"/>
</dbReference>